<dbReference type="InterPro" id="IPR001841">
    <property type="entry name" value="Znf_RING"/>
</dbReference>
<dbReference type="Gene3D" id="3.30.40.10">
    <property type="entry name" value="Zinc/RING finger domain, C3HC4 (zinc finger)"/>
    <property type="match status" value="1"/>
</dbReference>
<evidence type="ECO:0000313" key="14">
    <source>
        <dbReference type="Proteomes" id="UP000593578"/>
    </source>
</evidence>
<dbReference type="Proteomes" id="UP000593578">
    <property type="component" value="Unassembled WGS sequence"/>
</dbReference>
<feature type="compositionally biased region" description="Basic and acidic residues" evidence="9">
    <location>
        <begin position="296"/>
        <end position="320"/>
    </location>
</feature>
<evidence type="ECO:0000256" key="8">
    <source>
        <dbReference type="PROSITE-ProRule" id="PRU00175"/>
    </source>
</evidence>
<dbReference type="OrthoDB" id="21204at2759"/>
<gene>
    <name evidence="11" type="ORF">B456_003G154300</name>
    <name evidence="12" type="ORF">Gorai_024875</name>
</gene>
<dbReference type="Gramene" id="KJB20560">
    <property type="protein sequence ID" value="KJB20560"/>
    <property type="gene ID" value="B456_003G154300"/>
</dbReference>
<keyword evidence="7" id="KW-0862">Zinc</keyword>
<dbReference type="EMBL" id="CM001742">
    <property type="protein sequence ID" value="KJB20560.1"/>
    <property type="molecule type" value="Genomic_DNA"/>
</dbReference>
<evidence type="ECO:0000259" key="10">
    <source>
        <dbReference type="PROSITE" id="PS50089"/>
    </source>
</evidence>
<dbReference type="KEGG" id="gra:105789080"/>
<comment type="catalytic activity">
    <reaction evidence="1">
        <text>S-ubiquitinyl-[E2 ubiquitin-conjugating enzyme]-L-cysteine + [acceptor protein]-L-lysine = [E2 ubiquitin-conjugating enzyme]-L-cysteine + N(6)-ubiquitinyl-[acceptor protein]-L-lysine.</text>
        <dbReference type="EC" id="2.3.2.27"/>
    </reaction>
</comment>
<keyword evidence="5 8" id="KW-0863">Zinc-finger</keyword>
<keyword evidence="3" id="KW-0808">Transferase</keyword>
<dbReference type="GO" id="GO:0005737">
    <property type="term" value="C:cytoplasm"/>
    <property type="evidence" value="ECO:0007669"/>
    <property type="project" value="TreeGrafter"/>
</dbReference>
<dbReference type="SUPFAM" id="SSF57850">
    <property type="entry name" value="RING/U-box"/>
    <property type="match status" value="1"/>
</dbReference>
<evidence type="ECO:0000256" key="7">
    <source>
        <dbReference type="ARBA" id="ARBA00022833"/>
    </source>
</evidence>
<evidence type="ECO:0000313" key="11">
    <source>
        <dbReference type="EMBL" id="KJB20560.1"/>
    </source>
</evidence>
<reference evidence="12" key="3">
    <citation type="submission" date="2020-04" db="EMBL/GenBank/DDBJ databases">
        <authorList>
            <person name="Grover C.E."/>
            <person name="Arick M.A. II"/>
            <person name="Thrash A."/>
            <person name="Conover J.L."/>
            <person name="Sanders W.S."/>
            <person name="Peterson D.G."/>
            <person name="Scheffler J.A."/>
            <person name="Scheffler B.E."/>
            <person name="Wendel J.F."/>
        </authorList>
    </citation>
    <scope>NUCLEOTIDE SEQUENCE</scope>
    <source>
        <strain evidence="12">8</strain>
        <tissue evidence="12">Leaf</tissue>
    </source>
</reference>
<evidence type="ECO:0000256" key="6">
    <source>
        <dbReference type="ARBA" id="ARBA00022786"/>
    </source>
</evidence>
<dbReference type="PANTHER" id="PTHR15710">
    <property type="entry name" value="E3 UBIQUITIN-PROTEIN LIGASE PRAJA"/>
    <property type="match status" value="1"/>
</dbReference>
<feature type="compositionally biased region" description="Low complexity" evidence="9">
    <location>
        <begin position="335"/>
        <end position="364"/>
    </location>
</feature>
<keyword evidence="13" id="KW-1185">Reference proteome</keyword>
<keyword evidence="6" id="KW-0833">Ubl conjugation pathway</keyword>
<feature type="region of interest" description="Disordered" evidence="9">
    <location>
        <begin position="83"/>
        <end position="102"/>
    </location>
</feature>
<sequence>MAARYWCYQCSQVVTPIMEAEIKCSFCRGGFIEEMSNGTRDSAPDMDSHIQSDRALSLWAPILLGMLGNPRRRRRLRRIEFEEEDAENSDGEARHGGDTDLDRELESIIRNRRRNSASIVQLLQGVRERMASEGENSENDRDRDRDRDRDGVIFINPFNQTIIVQGSYDSNQGGQNRNSDRIGSIGDYFIGPGLDILLQHLAVAQNDPERYGTPPAQVEAIMALPTVKIEENLKCCVCMDDFEAGSEAREMPCKHKFHSGCILPWLEIHSSCPVCRYQIPAVGQKLNSERPGNNSNRRESESNVHGRGSGEEEGEGDGRSGRRFSFPWPFNGLFTSGSQSGRGNSSSSTASSSQSGNASQTNEN</sequence>
<dbReference type="OMA" id="DMDSHIQ"/>
<dbReference type="PANTHER" id="PTHR15710:SF22">
    <property type="entry name" value="RING-TYPE E3 UBIQUITIN TRANSFERASE"/>
    <property type="match status" value="1"/>
</dbReference>
<dbReference type="STRING" id="29730.A0A0D2RN92"/>
<dbReference type="AlphaFoldDB" id="A0A0D2RN92"/>
<name>A0A0D2RN92_GOSRA</name>
<accession>A0A0D2RN92</accession>
<dbReference type="GO" id="GO:0016567">
    <property type="term" value="P:protein ubiquitination"/>
    <property type="evidence" value="ECO:0007669"/>
    <property type="project" value="TreeGrafter"/>
</dbReference>
<evidence type="ECO:0000313" key="13">
    <source>
        <dbReference type="Proteomes" id="UP000032304"/>
    </source>
</evidence>
<organism evidence="11 13">
    <name type="scientific">Gossypium raimondii</name>
    <name type="common">Peruvian cotton</name>
    <name type="synonym">Gossypium klotzschianum subsp. raimondii</name>
    <dbReference type="NCBI Taxonomy" id="29730"/>
    <lineage>
        <taxon>Eukaryota</taxon>
        <taxon>Viridiplantae</taxon>
        <taxon>Streptophyta</taxon>
        <taxon>Embryophyta</taxon>
        <taxon>Tracheophyta</taxon>
        <taxon>Spermatophyta</taxon>
        <taxon>Magnoliopsida</taxon>
        <taxon>eudicotyledons</taxon>
        <taxon>Gunneridae</taxon>
        <taxon>Pentapetalae</taxon>
        <taxon>rosids</taxon>
        <taxon>malvids</taxon>
        <taxon>Malvales</taxon>
        <taxon>Malvaceae</taxon>
        <taxon>Malvoideae</taxon>
        <taxon>Gossypium</taxon>
    </lineage>
</organism>
<feature type="region of interest" description="Disordered" evidence="9">
    <location>
        <begin position="126"/>
        <end position="149"/>
    </location>
</feature>
<evidence type="ECO:0000256" key="3">
    <source>
        <dbReference type="ARBA" id="ARBA00022679"/>
    </source>
</evidence>
<dbReference type="PROSITE" id="PS50089">
    <property type="entry name" value="ZF_RING_2"/>
    <property type="match status" value="1"/>
</dbReference>
<dbReference type="EMBL" id="JABEZZ010000003">
    <property type="protein sequence ID" value="MBA0582741.1"/>
    <property type="molecule type" value="Genomic_DNA"/>
</dbReference>
<reference evidence="12 14" key="2">
    <citation type="journal article" date="2019" name="Genome Biol. Evol.">
        <title>Insights into the evolution of the New World diploid cottons (Gossypium, subgenus Houzingenia) based on genome sequencing.</title>
        <authorList>
            <person name="Grover C.E."/>
            <person name="Arick M.A. 2nd"/>
            <person name="Thrash A."/>
            <person name="Conover J.L."/>
            <person name="Sanders W.S."/>
            <person name="Peterson D.G."/>
            <person name="Frelichowski J.E."/>
            <person name="Scheffler J.A."/>
            <person name="Scheffler B.E."/>
            <person name="Wendel J.F."/>
        </authorList>
    </citation>
    <scope>NUCLEOTIDE SEQUENCE [LARGE SCALE GENOMIC DNA]</scope>
    <source>
        <strain evidence="12">8</strain>
        <tissue evidence="12">Leaf</tissue>
    </source>
</reference>
<dbReference type="InterPro" id="IPR013083">
    <property type="entry name" value="Znf_RING/FYVE/PHD"/>
</dbReference>
<dbReference type="Pfam" id="PF14369">
    <property type="entry name" value="Zn_ribbon_19"/>
    <property type="match status" value="1"/>
</dbReference>
<evidence type="ECO:0000256" key="9">
    <source>
        <dbReference type="SAM" id="MobiDB-lite"/>
    </source>
</evidence>
<proteinExistence type="predicted"/>
<dbReference type="FunFam" id="3.30.40.10:FF:000022">
    <property type="entry name" value="E3 ubiquitin-protein ligase RING1-like"/>
    <property type="match status" value="1"/>
</dbReference>
<dbReference type="Gramene" id="KJB20559">
    <property type="protein sequence ID" value="KJB20559"/>
    <property type="gene ID" value="B456_003G154300"/>
</dbReference>
<dbReference type="EC" id="2.3.2.27" evidence="2"/>
<feature type="domain" description="RING-type" evidence="10">
    <location>
        <begin position="235"/>
        <end position="276"/>
    </location>
</feature>
<dbReference type="GO" id="GO:0008270">
    <property type="term" value="F:zinc ion binding"/>
    <property type="evidence" value="ECO:0007669"/>
    <property type="project" value="UniProtKB-KW"/>
</dbReference>
<feature type="region of interest" description="Disordered" evidence="9">
    <location>
        <begin position="285"/>
        <end position="364"/>
    </location>
</feature>
<protein>
    <recommendedName>
        <fullName evidence="2">RING-type E3 ubiquitin transferase</fullName>
        <ecNumber evidence="2">2.3.2.27</ecNumber>
    </recommendedName>
</protein>
<dbReference type="CDD" id="cd16667">
    <property type="entry name" value="RING-H2_RNF126-like"/>
    <property type="match status" value="1"/>
</dbReference>
<evidence type="ECO:0000256" key="1">
    <source>
        <dbReference type="ARBA" id="ARBA00000900"/>
    </source>
</evidence>
<evidence type="ECO:0000256" key="2">
    <source>
        <dbReference type="ARBA" id="ARBA00012483"/>
    </source>
</evidence>
<dbReference type="InterPro" id="IPR039525">
    <property type="entry name" value="RNF126-like_zinc-ribbon"/>
</dbReference>
<evidence type="ECO:0000256" key="5">
    <source>
        <dbReference type="ARBA" id="ARBA00022771"/>
    </source>
</evidence>
<dbReference type="GO" id="GO:0061630">
    <property type="term" value="F:ubiquitin protein ligase activity"/>
    <property type="evidence" value="ECO:0007669"/>
    <property type="project" value="UniProtKB-EC"/>
</dbReference>
<feature type="compositionally biased region" description="Basic and acidic residues" evidence="9">
    <location>
        <begin position="91"/>
        <end position="102"/>
    </location>
</feature>
<dbReference type="eggNOG" id="KOG0800">
    <property type="taxonomic scope" value="Eukaryota"/>
</dbReference>
<dbReference type="Pfam" id="PF13639">
    <property type="entry name" value="zf-RING_2"/>
    <property type="match status" value="1"/>
</dbReference>
<keyword evidence="4" id="KW-0479">Metal-binding</keyword>
<dbReference type="EMBL" id="CM001742">
    <property type="protein sequence ID" value="KJB20559.1"/>
    <property type="molecule type" value="Genomic_DNA"/>
</dbReference>
<evidence type="ECO:0000313" key="12">
    <source>
        <dbReference type="EMBL" id="MBA0582741.1"/>
    </source>
</evidence>
<reference evidence="11 13" key="1">
    <citation type="journal article" date="2012" name="Nature">
        <title>Repeated polyploidization of Gossypium genomes and the evolution of spinnable cotton fibres.</title>
        <authorList>
            <person name="Paterson A.H."/>
            <person name="Wendel J.F."/>
            <person name="Gundlach H."/>
            <person name="Guo H."/>
            <person name="Jenkins J."/>
            <person name="Jin D."/>
            <person name="Llewellyn D."/>
            <person name="Showmaker K.C."/>
            <person name="Shu S."/>
            <person name="Udall J."/>
            <person name="Yoo M.J."/>
            <person name="Byers R."/>
            <person name="Chen W."/>
            <person name="Doron-Faigenboim A."/>
            <person name="Duke M.V."/>
            <person name="Gong L."/>
            <person name="Grimwood J."/>
            <person name="Grover C."/>
            <person name="Grupp K."/>
            <person name="Hu G."/>
            <person name="Lee T.H."/>
            <person name="Li J."/>
            <person name="Lin L."/>
            <person name="Liu T."/>
            <person name="Marler B.S."/>
            <person name="Page J.T."/>
            <person name="Roberts A.W."/>
            <person name="Romanel E."/>
            <person name="Sanders W.S."/>
            <person name="Szadkowski E."/>
            <person name="Tan X."/>
            <person name="Tang H."/>
            <person name="Xu C."/>
            <person name="Wang J."/>
            <person name="Wang Z."/>
            <person name="Zhang D."/>
            <person name="Zhang L."/>
            <person name="Ashrafi H."/>
            <person name="Bedon F."/>
            <person name="Bowers J.E."/>
            <person name="Brubaker C.L."/>
            <person name="Chee P.W."/>
            <person name="Das S."/>
            <person name="Gingle A.R."/>
            <person name="Haigler C.H."/>
            <person name="Harker D."/>
            <person name="Hoffmann L.V."/>
            <person name="Hovav R."/>
            <person name="Jones D.C."/>
            <person name="Lemke C."/>
            <person name="Mansoor S."/>
            <person name="ur Rahman M."/>
            <person name="Rainville L.N."/>
            <person name="Rambani A."/>
            <person name="Reddy U.K."/>
            <person name="Rong J.K."/>
            <person name="Saranga Y."/>
            <person name="Scheffler B.E."/>
            <person name="Scheffler J.A."/>
            <person name="Stelly D.M."/>
            <person name="Triplett B.A."/>
            <person name="Van Deynze A."/>
            <person name="Vaslin M.F."/>
            <person name="Waghmare V.N."/>
            <person name="Walford S.A."/>
            <person name="Wright R.J."/>
            <person name="Zaki E.A."/>
            <person name="Zhang T."/>
            <person name="Dennis E.S."/>
            <person name="Mayer K.F."/>
            <person name="Peterson D.G."/>
            <person name="Rokhsar D.S."/>
            <person name="Wang X."/>
            <person name="Schmutz J."/>
        </authorList>
    </citation>
    <scope>NUCLEOTIDE SEQUENCE [LARGE SCALE GENOMIC DNA]</scope>
</reference>
<evidence type="ECO:0000256" key="4">
    <source>
        <dbReference type="ARBA" id="ARBA00022723"/>
    </source>
</evidence>
<dbReference type="Proteomes" id="UP000032304">
    <property type="component" value="Chromosome 3"/>
</dbReference>
<dbReference type="SMART" id="SM00184">
    <property type="entry name" value="RING"/>
    <property type="match status" value="1"/>
</dbReference>